<keyword evidence="3" id="KW-1185">Reference proteome</keyword>
<dbReference type="InterPro" id="IPR005645">
    <property type="entry name" value="FSH-like_dom"/>
</dbReference>
<comment type="caution">
    <text evidence="2">The sequence shown here is derived from an EMBL/GenBank/DDBJ whole genome shotgun (WGS) entry which is preliminary data.</text>
</comment>
<gene>
    <name evidence="2" type="ORF">J5N97_000070</name>
</gene>
<sequence length="236" mass="26537">MGGQTQAERKLRVLCLHGFRTSGEIMKKQLLGKWPEEVTSRFDFFFPDGPWPATGKSEVEAFFPPPYYEWYQYNKDFSVYKKLDDCIAFIEDLMIKHGPFDGLLGFSQGSILSAAVTGMQIKGTAFRSVPRVKFVVLMSGARFTAPEVAEKIYPDKITCPSVHFLGDADFLKKEGELLSQTFVKPVIIRHAKGHTVPRLDGESVKTMLGFIDRIEDSCASSHIDEKVELVELECVA</sequence>
<dbReference type="PANTHER" id="PTHR22778:SF51">
    <property type="entry name" value="DIHYDROFOLATE REDUCTASE"/>
    <property type="match status" value="1"/>
</dbReference>
<dbReference type="Proteomes" id="UP001085076">
    <property type="component" value="Unassembled WGS sequence"/>
</dbReference>
<evidence type="ECO:0000313" key="3">
    <source>
        <dbReference type="Proteomes" id="UP001085076"/>
    </source>
</evidence>
<feature type="domain" description="Serine hydrolase" evidence="1">
    <location>
        <begin position="9"/>
        <end position="201"/>
    </location>
</feature>
<evidence type="ECO:0000259" key="1">
    <source>
        <dbReference type="Pfam" id="PF03959"/>
    </source>
</evidence>
<dbReference type="Gene3D" id="3.40.50.1820">
    <property type="entry name" value="alpha/beta hydrolase"/>
    <property type="match status" value="1"/>
</dbReference>
<dbReference type="PANTHER" id="PTHR22778">
    <property type="entry name" value="OVARIAN CANCER GENE-2 PROTEIN-RELATED"/>
    <property type="match status" value="1"/>
</dbReference>
<name>A0A9D5BVM0_9LILI</name>
<proteinExistence type="predicted"/>
<accession>A0A9D5BVM0</accession>
<dbReference type="AlphaFoldDB" id="A0A9D5BVM0"/>
<dbReference type="EMBL" id="JAGGNH010000020">
    <property type="protein sequence ID" value="KAJ0961452.1"/>
    <property type="molecule type" value="Genomic_DNA"/>
</dbReference>
<reference evidence="2 3" key="1">
    <citation type="journal article" date="2022" name="Hortic Res">
        <title>The genome of Dioscorea zingiberensis sheds light on the biosynthesis, origin and evolution of the medicinally important diosgenin saponins.</title>
        <authorList>
            <person name="Li Y."/>
            <person name="Tan C."/>
            <person name="Li Z."/>
            <person name="Guo J."/>
            <person name="Li S."/>
            <person name="Chen X."/>
            <person name="Wang C."/>
            <person name="Dai X."/>
            <person name="Yang H."/>
            <person name="Song W."/>
            <person name="Hou L."/>
            <person name="Xu J."/>
            <person name="Tong Z."/>
            <person name="Xu A."/>
            <person name="Yuan X."/>
            <person name="Wang W."/>
            <person name="Yang Q."/>
            <person name="Chen L."/>
            <person name="Sun Z."/>
            <person name="Wang K."/>
            <person name="Pan B."/>
            <person name="Chen J."/>
            <person name="Bao Y."/>
            <person name="Liu F."/>
            <person name="Qi X."/>
            <person name="Gang D.R."/>
            <person name="Wen J."/>
            <person name="Li J."/>
        </authorList>
    </citation>
    <scope>NUCLEOTIDE SEQUENCE [LARGE SCALE GENOMIC DNA]</scope>
    <source>
        <strain evidence="2">Dzin_1.0</strain>
    </source>
</reference>
<organism evidence="2 3">
    <name type="scientific">Dioscorea zingiberensis</name>
    <dbReference type="NCBI Taxonomy" id="325984"/>
    <lineage>
        <taxon>Eukaryota</taxon>
        <taxon>Viridiplantae</taxon>
        <taxon>Streptophyta</taxon>
        <taxon>Embryophyta</taxon>
        <taxon>Tracheophyta</taxon>
        <taxon>Spermatophyta</taxon>
        <taxon>Magnoliopsida</taxon>
        <taxon>Liliopsida</taxon>
        <taxon>Dioscoreales</taxon>
        <taxon>Dioscoreaceae</taxon>
        <taxon>Dioscorea</taxon>
    </lineage>
</organism>
<evidence type="ECO:0000313" key="2">
    <source>
        <dbReference type="EMBL" id="KAJ0961452.1"/>
    </source>
</evidence>
<protein>
    <recommendedName>
        <fullName evidence="1">Serine hydrolase domain-containing protein</fullName>
    </recommendedName>
</protein>
<dbReference type="InterPro" id="IPR029058">
    <property type="entry name" value="AB_hydrolase_fold"/>
</dbReference>
<dbReference type="Pfam" id="PF03959">
    <property type="entry name" value="FSH1"/>
    <property type="match status" value="1"/>
</dbReference>
<dbReference type="OrthoDB" id="414698at2759"/>
<dbReference type="SUPFAM" id="SSF53474">
    <property type="entry name" value="alpha/beta-Hydrolases"/>
    <property type="match status" value="1"/>
</dbReference>